<dbReference type="InterPro" id="IPR050312">
    <property type="entry name" value="IolE/XylAMocC-like"/>
</dbReference>
<feature type="domain" description="Xylose isomerase-like TIM barrel" evidence="1">
    <location>
        <begin position="26"/>
        <end position="235"/>
    </location>
</feature>
<dbReference type="InterPro" id="IPR036237">
    <property type="entry name" value="Xyl_isomerase-like_sf"/>
</dbReference>
<evidence type="ECO:0000313" key="2">
    <source>
        <dbReference type="EMBL" id="MUG45122.1"/>
    </source>
</evidence>
<evidence type="ECO:0000313" key="3">
    <source>
        <dbReference type="Proteomes" id="UP000447876"/>
    </source>
</evidence>
<reference evidence="2 3" key="1">
    <citation type="submission" date="2019-11" db="EMBL/GenBank/DDBJ databases">
        <title>Draft genome sequences of five Paenibacillus species of dairy origin.</title>
        <authorList>
            <person name="Olajide A.M."/>
            <person name="Chen S."/>
            <person name="Lapointe G."/>
        </authorList>
    </citation>
    <scope>NUCLEOTIDE SEQUENCE [LARGE SCALE GENOMIC DNA]</scope>
    <source>
        <strain evidence="2 3">12CR55</strain>
    </source>
</reference>
<dbReference type="PANTHER" id="PTHR12110">
    <property type="entry name" value="HYDROXYPYRUVATE ISOMERASE"/>
    <property type="match status" value="1"/>
</dbReference>
<organism evidence="2 3">
    <name type="scientific">Paenibacillus woosongensis</name>
    <dbReference type="NCBI Taxonomy" id="307580"/>
    <lineage>
        <taxon>Bacteria</taxon>
        <taxon>Bacillati</taxon>
        <taxon>Bacillota</taxon>
        <taxon>Bacilli</taxon>
        <taxon>Bacillales</taxon>
        <taxon>Paenibacillaceae</taxon>
        <taxon>Paenibacillus</taxon>
    </lineage>
</organism>
<evidence type="ECO:0000259" key="1">
    <source>
        <dbReference type="Pfam" id="PF01261"/>
    </source>
</evidence>
<dbReference type="Gene3D" id="3.20.20.150">
    <property type="entry name" value="Divalent-metal-dependent TIM barrel enzymes"/>
    <property type="match status" value="1"/>
</dbReference>
<dbReference type="Proteomes" id="UP000447876">
    <property type="component" value="Unassembled WGS sequence"/>
</dbReference>
<dbReference type="OrthoDB" id="9798407at2"/>
<gene>
    <name evidence="2" type="ORF">GNP95_08945</name>
</gene>
<dbReference type="InterPro" id="IPR013022">
    <property type="entry name" value="Xyl_isomerase-like_TIM-brl"/>
</dbReference>
<name>A0A7X2Z006_9BACL</name>
<dbReference type="PANTHER" id="PTHR12110:SF41">
    <property type="entry name" value="INOSOSE DEHYDRATASE"/>
    <property type="match status" value="1"/>
</dbReference>
<accession>A0A7X2Z006</accession>
<dbReference type="AlphaFoldDB" id="A0A7X2Z006"/>
<dbReference type="EMBL" id="WNZW01000002">
    <property type="protein sequence ID" value="MUG45122.1"/>
    <property type="molecule type" value="Genomic_DNA"/>
</dbReference>
<dbReference type="Pfam" id="PF01261">
    <property type="entry name" value="AP_endonuc_2"/>
    <property type="match status" value="1"/>
</dbReference>
<sequence length="253" mass="28604">MTKILGAQLYTVRNFAGTPNELDETLRKIKEMGYTTIQLSAIWHIPVDELAAIARAHGLKVVVTHIPYDRFIKDLDGVIRDHHTLGCGLAGLGGLPAEYHSAEGYIAFAKKFSAIADELAQNGLKFSYHNHHWEFQSYNGKLGMDVLIEQTSPENFLFTLDTYWVQVGGGDPSAWIRRLENRVEAIHLKDLTIIDSQQIMTEIMEGNLHWPEILQACEEAGVKWYLIERDDGPTDAFDSLKISYNNLHKFGFS</sequence>
<dbReference type="RefSeq" id="WP_155610492.1">
    <property type="nucleotide sequence ID" value="NZ_WNZW01000002.1"/>
</dbReference>
<proteinExistence type="predicted"/>
<dbReference type="SUPFAM" id="SSF51658">
    <property type="entry name" value="Xylose isomerase-like"/>
    <property type="match status" value="1"/>
</dbReference>
<protein>
    <submittedName>
        <fullName evidence="2">TIM barrel protein</fullName>
    </submittedName>
</protein>
<comment type="caution">
    <text evidence="2">The sequence shown here is derived from an EMBL/GenBank/DDBJ whole genome shotgun (WGS) entry which is preliminary data.</text>
</comment>